<dbReference type="Gene3D" id="3.10.580.10">
    <property type="entry name" value="CBS-domain"/>
    <property type="match status" value="1"/>
</dbReference>
<dbReference type="Pfam" id="PF00027">
    <property type="entry name" value="cNMP_binding"/>
    <property type="match status" value="1"/>
</dbReference>
<dbReference type="InterPro" id="IPR018821">
    <property type="entry name" value="DUF294_put_nucleoTrafse_sb-bd"/>
</dbReference>
<gene>
    <name evidence="5" type="ORF">KDA27_17870</name>
</gene>
<evidence type="ECO:0000313" key="5">
    <source>
        <dbReference type="EMBL" id="MCA9757673.1"/>
    </source>
</evidence>
<accession>A0A956SGR9</accession>
<reference evidence="5" key="2">
    <citation type="journal article" date="2021" name="Microbiome">
        <title>Successional dynamics and alternative stable states in a saline activated sludge microbial community over 9 years.</title>
        <authorList>
            <person name="Wang Y."/>
            <person name="Ye J."/>
            <person name="Ju F."/>
            <person name="Liu L."/>
            <person name="Boyd J.A."/>
            <person name="Deng Y."/>
            <person name="Parks D.H."/>
            <person name="Jiang X."/>
            <person name="Yin X."/>
            <person name="Woodcroft B.J."/>
            <person name="Tyson G.W."/>
            <person name="Hugenholtz P."/>
            <person name="Polz M.F."/>
            <person name="Zhang T."/>
        </authorList>
    </citation>
    <scope>NUCLEOTIDE SEQUENCE</scope>
    <source>
        <strain evidence="5">HKST-UBA02</strain>
    </source>
</reference>
<dbReference type="CDD" id="cd00038">
    <property type="entry name" value="CAP_ED"/>
    <property type="match status" value="1"/>
</dbReference>
<dbReference type="InterPro" id="IPR005105">
    <property type="entry name" value="GlnD_Uridyltrans_N"/>
</dbReference>
<dbReference type="PROSITE" id="PS50042">
    <property type="entry name" value="CNMP_BINDING_3"/>
    <property type="match status" value="1"/>
</dbReference>
<dbReference type="AlphaFoldDB" id="A0A956SGR9"/>
<dbReference type="Gene3D" id="2.60.120.10">
    <property type="entry name" value="Jelly Rolls"/>
    <property type="match status" value="1"/>
</dbReference>
<sequence>MEIEQLEIRDFIARSAPLERLPGGLLDEIAASLEITYFRRGTTFLSPGEINHSVYLVRTGAIEIYDETGSLYAHSSDGEWVGHRSVLRGGEVQLTVRTLEDSLLYLVPGELFKRLVSDFTEVARFFDERATDRLRSATEGVHGYADALNTVQVRELLHGGALVVQRTDSIGEVARQMSQLDASACLVVDGDEIVGIVTDRAFCTQVAARGIGVSGPIARIMTPNPITIDPNSVAAEAMALMARRNIKHLPVTHGSEVMGILTATDLLRRQGHNIVYLVNRIHEAKTTEELVTLAGQLPETLVALVESSMTAYDIGHVVSSVGEAITVRLLRMAEDELGDPPIPYAWVVAGSLARDEQAGRSDQDNAIILSDNYRESSHGEFFEQLARRVSDGLDACGYEYCPGDVMATNPRWRQPQKVWSGYYREWIESPEPKALMYTSIFFDVRAIHGTVSLLDEIKKDVLARARGNSIFLAHLAGNALQFHPPLGLFRNFVLEAGGTEEKALNLKKRGVVPVIDLARVFALASGLAEINTQDRLEAAAASGGLSETGMSDLRYAFEFIGALRLRHQAEQIRRGQEPDNFVAPERLSSLERRHLKDAFEAVRTMQKAMGSRFQVARLS</sequence>
<dbReference type="SMART" id="SM00116">
    <property type="entry name" value="CBS"/>
    <property type="match status" value="2"/>
</dbReference>
<dbReference type="SUPFAM" id="SSF54631">
    <property type="entry name" value="CBS-domain pair"/>
    <property type="match status" value="1"/>
</dbReference>
<keyword evidence="1 2" id="KW-0129">CBS domain</keyword>
<dbReference type="InterPro" id="IPR000644">
    <property type="entry name" value="CBS_dom"/>
</dbReference>
<evidence type="ECO:0000256" key="1">
    <source>
        <dbReference type="ARBA" id="ARBA00023122"/>
    </source>
</evidence>
<dbReference type="PANTHER" id="PTHR43080">
    <property type="entry name" value="CBS DOMAIN-CONTAINING PROTEIN CBSX3, MITOCHONDRIAL"/>
    <property type="match status" value="1"/>
</dbReference>
<dbReference type="Pfam" id="PF00571">
    <property type="entry name" value="CBS"/>
    <property type="match status" value="2"/>
</dbReference>
<dbReference type="Pfam" id="PF03445">
    <property type="entry name" value="DUF294"/>
    <property type="match status" value="1"/>
</dbReference>
<dbReference type="CDD" id="cd05401">
    <property type="entry name" value="NT_GlnE_GlnD_like"/>
    <property type="match status" value="1"/>
</dbReference>
<evidence type="ECO:0000256" key="2">
    <source>
        <dbReference type="PROSITE-ProRule" id="PRU00703"/>
    </source>
</evidence>
<dbReference type="InterPro" id="IPR000595">
    <property type="entry name" value="cNMP-bd_dom"/>
</dbReference>
<feature type="domain" description="CBS" evidence="4">
    <location>
        <begin position="221"/>
        <end position="277"/>
    </location>
</feature>
<dbReference type="PROSITE" id="PS51371">
    <property type="entry name" value="CBS"/>
    <property type="match status" value="1"/>
</dbReference>
<dbReference type="InterPro" id="IPR051257">
    <property type="entry name" value="Diverse_CBS-Domain"/>
</dbReference>
<dbReference type="InterPro" id="IPR046342">
    <property type="entry name" value="CBS_dom_sf"/>
</dbReference>
<dbReference type="CDD" id="cd04587">
    <property type="entry name" value="CBS_pair_CAP-ED_NT_Pol-beta-like_DUF294_assoc"/>
    <property type="match status" value="1"/>
</dbReference>
<organism evidence="5 6">
    <name type="scientific">Eiseniibacteriota bacterium</name>
    <dbReference type="NCBI Taxonomy" id="2212470"/>
    <lineage>
        <taxon>Bacteria</taxon>
        <taxon>Candidatus Eiseniibacteriota</taxon>
    </lineage>
</organism>
<proteinExistence type="predicted"/>
<dbReference type="Pfam" id="PF10335">
    <property type="entry name" value="DUF294_C"/>
    <property type="match status" value="1"/>
</dbReference>
<dbReference type="SUPFAM" id="SSF51206">
    <property type="entry name" value="cAMP-binding domain-like"/>
    <property type="match status" value="1"/>
</dbReference>
<dbReference type="InterPro" id="IPR018490">
    <property type="entry name" value="cNMP-bd_dom_sf"/>
</dbReference>
<dbReference type="InterPro" id="IPR014710">
    <property type="entry name" value="RmlC-like_jellyroll"/>
</dbReference>
<comment type="caution">
    <text evidence="5">The sequence shown here is derived from an EMBL/GenBank/DDBJ whole genome shotgun (WGS) entry which is preliminary data.</text>
</comment>
<reference evidence="5" key="1">
    <citation type="submission" date="2020-04" db="EMBL/GenBank/DDBJ databases">
        <authorList>
            <person name="Zhang T."/>
        </authorList>
    </citation>
    <scope>NUCLEOTIDE SEQUENCE</scope>
    <source>
        <strain evidence="5">HKST-UBA02</strain>
    </source>
</reference>
<protein>
    <submittedName>
        <fullName evidence="5">Cyclic nucleotide-binding/CBS domain-containing protein</fullName>
    </submittedName>
</protein>
<dbReference type="GO" id="GO:0008773">
    <property type="term" value="F:[protein-PII] uridylyltransferase activity"/>
    <property type="evidence" value="ECO:0007669"/>
    <property type="project" value="InterPro"/>
</dbReference>
<evidence type="ECO:0000259" key="3">
    <source>
        <dbReference type="PROSITE" id="PS50042"/>
    </source>
</evidence>
<dbReference type="EMBL" id="JAGQHS010000112">
    <property type="protein sequence ID" value="MCA9757673.1"/>
    <property type="molecule type" value="Genomic_DNA"/>
</dbReference>
<dbReference type="Proteomes" id="UP000739538">
    <property type="component" value="Unassembled WGS sequence"/>
</dbReference>
<dbReference type="SMART" id="SM00100">
    <property type="entry name" value="cNMP"/>
    <property type="match status" value="1"/>
</dbReference>
<evidence type="ECO:0000259" key="4">
    <source>
        <dbReference type="PROSITE" id="PS51371"/>
    </source>
</evidence>
<feature type="domain" description="Cyclic nucleotide-binding" evidence="3">
    <location>
        <begin position="17"/>
        <end position="133"/>
    </location>
</feature>
<evidence type="ECO:0000313" key="6">
    <source>
        <dbReference type="Proteomes" id="UP000739538"/>
    </source>
</evidence>
<name>A0A956SGR9_UNCEI</name>
<dbReference type="PANTHER" id="PTHR43080:SF2">
    <property type="entry name" value="CBS DOMAIN-CONTAINING PROTEIN"/>
    <property type="match status" value="1"/>
</dbReference>